<dbReference type="Gene3D" id="1.20.1070.10">
    <property type="entry name" value="Rhodopsin 7-helix transmembrane proteins"/>
    <property type="match status" value="1"/>
</dbReference>
<feature type="transmembrane region" description="Helical" evidence="5">
    <location>
        <begin position="311"/>
        <end position="334"/>
    </location>
</feature>
<dbReference type="Proteomes" id="UP000696485">
    <property type="component" value="Unassembled WGS sequence"/>
</dbReference>
<reference evidence="8" key="1">
    <citation type="journal article" date="2020" name="Fungal Divers.">
        <title>Resolving the Mortierellaceae phylogeny through synthesis of multi-gene phylogenetics and phylogenomics.</title>
        <authorList>
            <person name="Vandepol N."/>
            <person name="Liber J."/>
            <person name="Desiro A."/>
            <person name="Na H."/>
            <person name="Kennedy M."/>
            <person name="Barry K."/>
            <person name="Grigoriev I.V."/>
            <person name="Miller A.N."/>
            <person name="O'Donnell K."/>
            <person name="Stajich J.E."/>
            <person name="Bonito G."/>
        </authorList>
    </citation>
    <scope>NUCLEOTIDE SEQUENCE</scope>
    <source>
        <strain evidence="8">NVP1</strain>
    </source>
</reference>
<feature type="transmembrane region" description="Helical" evidence="5">
    <location>
        <begin position="388"/>
        <end position="409"/>
    </location>
</feature>
<evidence type="ECO:0000256" key="4">
    <source>
        <dbReference type="ARBA" id="ARBA00023136"/>
    </source>
</evidence>
<sequence length="572" mass="62645">MARFFTKVAALAALTLGLVGSIEAAPGNSLNYTGSICKDYVDYPVWAPPGVTIAMLEGGLVKAGLNETILGSLKAALPFCSNLFMINTCSGTFPRIDPIPVPNRPNSVNVRFACKSACQSLVTECAEYFTAVGAQAFLPNCEAPILATLQTVPPNGILYQPDGECNKVQSLSNAGAGPANNLTVTCQHPFVADPRPNGKTANEQYCMLGCCMKCPAQYHLYREGALEKGFTITNIIRAVSMVFSFILFLSYCLLPDKRSHPSALILFFSLSVFLFSVVIIFPLVDTRSMQCFDEINPTTQKNSLKCAIQGAMLIFASASTCAWCTVLIINLHLHTVWNSAWLAKKYLMIHTICWGYAAAITGVALGLGEVKWEFATLCLVSQHRAPTLFFYPMAAMIFPAFLVHVATFAHIARISAQASGDSETMSRSTLSAGAAAVISHRRHVMMAIRIQWRAALMAVCSILAVTFYWLFYFIQLKKINPATLKDHIIHFVSCLKKGSPHDFCADELAPFLPPYGLMIAAEGLVSSIGIVIFIVFFKATLVREWGDWFSSIGYLCSGKRKQKKEQDQFFVI</sequence>
<dbReference type="GO" id="GO:0004888">
    <property type="term" value="F:transmembrane signaling receptor activity"/>
    <property type="evidence" value="ECO:0007669"/>
    <property type="project" value="InterPro"/>
</dbReference>
<evidence type="ECO:0000313" key="8">
    <source>
        <dbReference type="EMBL" id="KAF9328297.1"/>
    </source>
</evidence>
<evidence type="ECO:0000256" key="2">
    <source>
        <dbReference type="ARBA" id="ARBA00022692"/>
    </source>
</evidence>
<gene>
    <name evidence="8" type="ORF">BG006_008494</name>
</gene>
<keyword evidence="4 5" id="KW-0472">Membrane</keyword>
<dbReference type="EMBL" id="JAAAUY010000579">
    <property type="protein sequence ID" value="KAF9328297.1"/>
    <property type="molecule type" value="Genomic_DNA"/>
</dbReference>
<evidence type="ECO:0000313" key="9">
    <source>
        <dbReference type="Proteomes" id="UP000696485"/>
    </source>
</evidence>
<feature type="transmembrane region" description="Helical" evidence="5">
    <location>
        <begin position="346"/>
        <end position="368"/>
    </location>
</feature>
<evidence type="ECO:0000256" key="6">
    <source>
        <dbReference type="SAM" id="SignalP"/>
    </source>
</evidence>
<dbReference type="PANTHER" id="PTHR42058:SF1">
    <property type="entry name" value="G-PROTEIN COUPLED RECEPTORS FAMILY 2 PROFILE 2 DOMAIN-CONTAINING PROTEIN"/>
    <property type="match status" value="1"/>
</dbReference>
<evidence type="ECO:0000256" key="5">
    <source>
        <dbReference type="SAM" id="Phobius"/>
    </source>
</evidence>
<keyword evidence="3 5" id="KW-1133">Transmembrane helix</keyword>
<evidence type="ECO:0000256" key="3">
    <source>
        <dbReference type="ARBA" id="ARBA00022989"/>
    </source>
</evidence>
<evidence type="ECO:0000259" key="7">
    <source>
        <dbReference type="PROSITE" id="PS50261"/>
    </source>
</evidence>
<keyword evidence="6" id="KW-0732">Signal</keyword>
<evidence type="ECO:0000256" key="1">
    <source>
        <dbReference type="ARBA" id="ARBA00004141"/>
    </source>
</evidence>
<feature type="domain" description="G-protein coupled receptors family 2 profile 2" evidence="7">
    <location>
        <begin position="226"/>
        <end position="497"/>
    </location>
</feature>
<accession>A0A9P5VK00</accession>
<protein>
    <recommendedName>
        <fullName evidence="7">G-protein coupled receptors family 2 profile 2 domain-containing protein</fullName>
    </recommendedName>
</protein>
<feature type="transmembrane region" description="Helical" evidence="5">
    <location>
        <begin position="515"/>
        <end position="537"/>
    </location>
</feature>
<feature type="transmembrane region" description="Helical" evidence="5">
    <location>
        <begin position="450"/>
        <end position="474"/>
    </location>
</feature>
<keyword evidence="2 5" id="KW-0812">Transmembrane</keyword>
<feature type="transmembrane region" description="Helical" evidence="5">
    <location>
        <begin position="263"/>
        <end position="284"/>
    </location>
</feature>
<dbReference type="InterPro" id="IPR053247">
    <property type="entry name" value="GPCR_GPR1/git3-like"/>
</dbReference>
<dbReference type="GO" id="GO:0016020">
    <property type="term" value="C:membrane"/>
    <property type="evidence" value="ECO:0007669"/>
    <property type="project" value="UniProtKB-SubCell"/>
</dbReference>
<dbReference type="PANTHER" id="PTHR42058">
    <property type="entry name" value="G_PROTEIN_RECEP_F2_4 DOMAIN-CONTAINING PROTEIN"/>
    <property type="match status" value="1"/>
</dbReference>
<dbReference type="AlphaFoldDB" id="A0A9P5VK00"/>
<organism evidence="8 9">
    <name type="scientific">Podila minutissima</name>
    <dbReference type="NCBI Taxonomy" id="64525"/>
    <lineage>
        <taxon>Eukaryota</taxon>
        <taxon>Fungi</taxon>
        <taxon>Fungi incertae sedis</taxon>
        <taxon>Mucoromycota</taxon>
        <taxon>Mortierellomycotina</taxon>
        <taxon>Mortierellomycetes</taxon>
        <taxon>Mortierellales</taxon>
        <taxon>Mortierellaceae</taxon>
        <taxon>Podila</taxon>
    </lineage>
</organism>
<proteinExistence type="predicted"/>
<dbReference type="InterPro" id="IPR017981">
    <property type="entry name" value="GPCR_2-like_7TM"/>
</dbReference>
<feature type="signal peptide" evidence="6">
    <location>
        <begin position="1"/>
        <end position="24"/>
    </location>
</feature>
<dbReference type="GO" id="GO:0007166">
    <property type="term" value="P:cell surface receptor signaling pathway"/>
    <property type="evidence" value="ECO:0007669"/>
    <property type="project" value="InterPro"/>
</dbReference>
<comment type="caution">
    <text evidence="8">The sequence shown here is derived from an EMBL/GenBank/DDBJ whole genome shotgun (WGS) entry which is preliminary data.</text>
</comment>
<feature type="chain" id="PRO_5040450236" description="G-protein coupled receptors family 2 profile 2 domain-containing protein" evidence="6">
    <location>
        <begin position="25"/>
        <end position="572"/>
    </location>
</feature>
<dbReference type="PROSITE" id="PS50261">
    <property type="entry name" value="G_PROTEIN_RECEP_F2_4"/>
    <property type="match status" value="1"/>
</dbReference>
<feature type="transmembrane region" description="Helical" evidence="5">
    <location>
        <begin position="235"/>
        <end position="254"/>
    </location>
</feature>
<keyword evidence="9" id="KW-1185">Reference proteome</keyword>
<name>A0A9P5VK00_9FUNG</name>
<comment type="subcellular location">
    <subcellularLocation>
        <location evidence="1">Membrane</location>
        <topology evidence="1">Multi-pass membrane protein</topology>
    </subcellularLocation>
</comment>